<gene>
    <name evidence="6" type="ORF">BP5796_11697</name>
</gene>
<name>A0A3D8QEG2_9HELO</name>
<dbReference type="InterPro" id="IPR011992">
    <property type="entry name" value="EF-hand-dom_pair"/>
</dbReference>
<dbReference type="Gene3D" id="1.10.238.10">
    <property type="entry name" value="EF-hand"/>
    <property type="match status" value="2"/>
</dbReference>
<dbReference type="GO" id="GO:0016460">
    <property type="term" value="C:myosin II complex"/>
    <property type="evidence" value="ECO:0007669"/>
    <property type="project" value="TreeGrafter"/>
</dbReference>
<dbReference type="InterPro" id="IPR002048">
    <property type="entry name" value="EF_hand_dom"/>
</dbReference>
<evidence type="ECO:0000256" key="4">
    <source>
        <dbReference type="SAM" id="MobiDB-lite"/>
    </source>
</evidence>
<feature type="compositionally biased region" description="Pro residues" evidence="4">
    <location>
        <begin position="129"/>
        <end position="140"/>
    </location>
</feature>
<feature type="domain" description="EF-hand" evidence="5">
    <location>
        <begin position="55"/>
        <end position="90"/>
    </location>
</feature>
<dbReference type="PANTHER" id="PTHR23048:SF0">
    <property type="entry name" value="CALMODULIN LIKE 3"/>
    <property type="match status" value="1"/>
</dbReference>
<evidence type="ECO:0000256" key="3">
    <source>
        <dbReference type="ARBA" id="ARBA00022837"/>
    </source>
</evidence>
<feature type="domain" description="EF-hand" evidence="5">
    <location>
        <begin position="91"/>
        <end position="126"/>
    </location>
</feature>
<dbReference type="Proteomes" id="UP000256328">
    <property type="component" value="Unassembled WGS sequence"/>
</dbReference>
<dbReference type="PROSITE" id="PS00018">
    <property type="entry name" value="EF_HAND_1"/>
    <property type="match status" value="2"/>
</dbReference>
<dbReference type="GO" id="GO:0005509">
    <property type="term" value="F:calcium ion binding"/>
    <property type="evidence" value="ECO:0007669"/>
    <property type="project" value="InterPro"/>
</dbReference>
<dbReference type="OrthoDB" id="26525at2759"/>
<sequence length="236" mass="26316">MSLIDISLRRDISSSLRSSPIPLHTILLNILVRSPKVAFELSCHNLRMSKPLSPEEVQILKEAFDAYDQDRGGNITVEEFGRVMRETGQNPTEEELAQIIKEVDLDGDGTINFDEFIAMMTGRSRHPAPEPVPEPAPAPVEAPVELPSEPASATDLEAQVDDEAEYQSAWKEFDPSLKSSITQSQLRQVLANLGLTATDVEIDEMINSVDDEDKISYKEFLEFVKRKEVDDIVGGY</sequence>
<evidence type="ECO:0000256" key="2">
    <source>
        <dbReference type="ARBA" id="ARBA00022737"/>
    </source>
</evidence>
<evidence type="ECO:0000313" key="7">
    <source>
        <dbReference type="Proteomes" id="UP000256328"/>
    </source>
</evidence>
<dbReference type="EMBL" id="PDLN01000019">
    <property type="protein sequence ID" value="RDW60091.1"/>
    <property type="molecule type" value="Genomic_DNA"/>
</dbReference>
<keyword evidence="7" id="KW-1185">Reference proteome</keyword>
<evidence type="ECO:0000313" key="6">
    <source>
        <dbReference type="EMBL" id="RDW60091.1"/>
    </source>
</evidence>
<keyword evidence="3" id="KW-0106">Calcium</keyword>
<dbReference type="CDD" id="cd00051">
    <property type="entry name" value="EFh"/>
    <property type="match status" value="1"/>
</dbReference>
<organism evidence="6 7">
    <name type="scientific">Coleophoma crateriformis</name>
    <dbReference type="NCBI Taxonomy" id="565419"/>
    <lineage>
        <taxon>Eukaryota</taxon>
        <taxon>Fungi</taxon>
        <taxon>Dikarya</taxon>
        <taxon>Ascomycota</taxon>
        <taxon>Pezizomycotina</taxon>
        <taxon>Leotiomycetes</taxon>
        <taxon>Helotiales</taxon>
        <taxon>Dermateaceae</taxon>
        <taxon>Coleophoma</taxon>
    </lineage>
</organism>
<dbReference type="Pfam" id="PF13499">
    <property type="entry name" value="EF-hand_7"/>
    <property type="match status" value="2"/>
</dbReference>
<dbReference type="AlphaFoldDB" id="A0A3D8QEG2"/>
<comment type="caution">
    <text evidence="6">The sequence shown here is derived from an EMBL/GenBank/DDBJ whole genome shotgun (WGS) entry which is preliminary data.</text>
</comment>
<dbReference type="InterPro" id="IPR050230">
    <property type="entry name" value="CALM/Myosin/TropC-like"/>
</dbReference>
<feature type="region of interest" description="Disordered" evidence="4">
    <location>
        <begin position="123"/>
        <end position="143"/>
    </location>
</feature>
<reference evidence="6 7" key="1">
    <citation type="journal article" date="2018" name="IMA Fungus">
        <title>IMA Genome-F 9: Draft genome sequence of Annulohypoxylon stygium, Aspergillus mulundensis, Berkeleyomyces basicola (syn. Thielaviopsis basicola), Ceratocystis smalleyi, two Cercospora beticola strains, Coleophoma cylindrospora, Fusarium fracticaudum, Phialophora cf. hyalina, and Morchella septimelata.</title>
        <authorList>
            <person name="Wingfield B.D."/>
            <person name="Bills G.F."/>
            <person name="Dong Y."/>
            <person name="Huang W."/>
            <person name="Nel W.J."/>
            <person name="Swalarsk-Parry B.S."/>
            <person name="Vaghefi N."/>
            <person name="Wilken P.M."/>
            <person name="An Z."/>
            <person name="de Beer Z.W."/>
            <person name="De Vos L."/>
            <person name="Chen L."/>
            <person name="Duong T.A."/>
            <person name="Gao Y."/>
            <person name="Hammerbacher A."/>
            <person name="Kikkert J.R."/>
            <person name="Li Y."/>
            <person name="Li H."/>
            <person name="Li K."/>
            <person name="Li Q."/>
            <person name="Liu X."/>
            <person name="Ma X."/>
            <person name="Naidoo K."/>
            <person name="Pethybridge S.J."/>
            <person name="Sun J."/>
            <person name="Steenkamp E.T."/>
            <person name="van der Nest M.A."/>
            <person name="van Wyk S."/>
            <person name="Wingfield M.J."/>
            <person name="Xiong C."/>
            <person name="Yue Q."/>
            <person name="Zhang X."/>
        </authorList>
    </citation>
    <scope>NUCLEOTIDE SEQUENCE [LARGE SCALE GENOMIC DNA]</scope>
    <source>
        <strain evidence="6 7">BP5796</strain>
    </source>
</reference>
<dbReference type="InterPro" id="IPR018247">
    <property type="entry name" value="EF_Hand_1_Ca_BS"/>
</dbReference>
<accession>A0A3D8QEG2</accession>
<proteinExistence type="predicted"/>
<evidence type="ECO:0000256" key="1">
    <source>
        <dbReference type="ARBA" id="ARBA00020786"/>
    </source>
</evidence>
<dbReference type="PANTHER" id="PTHR23048">
    <property type="entry name" value="MYOSIN LIGHT CHAIN 1, 3"/>
    <property type="match status" value="1"/>
</dbReference>
<dbReference type="SUPFAM" id="SSF47473">
    <property type="entry name" value="EF-hand"/>
    <property type="match status" value="1"/>
</dbReference>
<evidence type="ECO:0000259" key="5">
    <source>
        <dbReference type="PROSITE" id="PS50222"/>
    </source>
</evidence>
<dbReference type="FunFam" id="1.10.238.10:FF:000178">
    <property type="entry name" value="Calmodulin-2 A"/>
    <property type="match status" value="1"/>
</dbReference>
<protein>
    <recommendedName>
        <fullName evidence="1">Calmodulin</fullName>
    </recommendedName>
</protein>
<dbReference type="PROSITE" id="PS50222">
    <property type="entry name" value="EF_HAND_2"/>
    <property type="match status" value="2"/>
</dbReference>
<keyword evidence="2" id="KW-0677">Repeat</keyword>
<dbReference type="SMART" id="SM00054">
    <property type="entry name" value="EFh"/>
    <property type="match status" value="4"/>
</dbReference>